<dbReference type="Gramene" id="EOY02143">
    <property type="protein sequence ID" value="EOY02143"/>
    <property type="gene ID" value="TCM_011867"/>
</dbReference>
<dbReference type="Proteomes" id="UP000026915">
    <property type="component" value="Chromosome 2"/>
</dbReference>
<dbReference type="AlphaFoldDB" id="A0A061EBZ6"/>
<dbReference type="HOGENOM" id="CLU_2487908_0_0_1"/>
<proteinExistence type="predicted"/>
<evidence type="ECO:0000313" key="1">
    <source>
        <dbReference type="EMBL" id="EOY02143.1"/>
    </source>
</evidence>
<protein>
    <submittedName>
        <fullName evidence="1">Uncharacterized protein</fullName>
    </submittedName>
</protein>
<dbReference type="EMBL" id="CM001880">
    <property type="protein sequence ID" value="EOY02143.1"/>
    <property type="molecule type" value="Genomic_DNA"/>
</dbReference>
<name>A0A061EBZ6_THECC</name>
<sequence>MAKLKNESIQNRYRALLISMVDQLGRLWVLRSKLHVVGQLNYWITTHIHVRHVYGKDGPPSPPSSLCIFNTTPFCLFSVSPHFLLFF</sequence>
<evidence type="ECO:0000313" key="2">
    <source>
        <dbReference type="Proteomes" id="UP000026915"/>
    </source>
</evidence>
<dbReference type="InParanoid" id="A0A061EBZ6"/>
<gene>
    <name evidence="1" type="ORF">TCM_011867</name>
</gene>
<reference evidence="1 2" key="1">
    <citation type="journal article" date="2013" name="Genome Biol.">
        <title>The genome sequence of the most widely cultivated cacao type and its use to identify candidate genes regulating pod color.</title>
        <authorList>
            <person name="Motamayor J.C."/>
            <person name="Mockaitis K."/>
            <person name="Schmutz J."/>
            <person name="Haiminen N."/>
            <person name="Iii D.L."/>
            <person name="Cornejo O."/>
            <person name="Findley S.D."/>
            <person name="Zheng P."/>
            <person name="Utro F."/>
            <person name="Royaert S."/>
            <person name="Saski C."/>
            <person name="Jenkins J."/>
            <person name="Podicheti R."/>
            <person name="Zhao M."/>
            <person name="Scheffler B.E."/>
            <person name="Stack J.C."/>
            <person name="Feltus F.A."/>
            <person name="Mustiga G.M."/>
            <person name="Amores F."/>
            <person name="Phillips W."/>
            <person name="Marelli J.P."/>
            <person name="May G.D."/>
            <person name="Shapiro H."/>
            <person name="Ma J."/>
            <person name="Bustamante C.D."/>
            <person name="Schnell R.J."/>
            <person name="Main D."/>
            <person name="Gilbert D."/>
            <person name="Parida L."/>
            <person name="Kuhn D.N."/>
        </authorList>
    </citation>
    <scope>NUCLEOTIDE SEQUENCE [LARGE SCALE GENOMIC DNA]</scope>
    <source>
        <strain evidence="2">cv. Matina 1-6</strain>
    </source>
</reference>
<organism evidence="1 2">
    <name type="scientific">Theobroma cacao</name>
    <name type="common">Cacao</name>
    <name type="synonym">Cocoa</name>
    <dbReference type="NCBI Taxonomy" id="3641"/>
    <lineage>
        <taxon>Eukaryota</taxon>
        <taxon>Viridiplantae</taxon>
        <taxon>Streptophyta</taxon>
        <taxon>Embryophyta</taxon>
        <taxon>Tracheophyta</taxon>
        <taxon>Spermatophyta</taxon>
        <taxon>Magnoliopsida</taxon>
        <taxon>eudicotyledons</taxon>
        <taxon>Gunneridae</taxon>
        <taxon>Pentapetalae</taxon>
        <taxon>rosids</taxon>
        <taxon>malvids</taxon>
        <taxon>Malvales</taxon>
        <taxon>Malvaceae</taxon>
        <taxon>Byttnerioideae</taxon>
        <taxon>Theobroma</taxon>
    </lineage>
</organism>
<keyword evidence="2" id="KW-1185">Reference proteome</keyword>
<accession>A0A061EBZ6</accession>